<dbReference type="PANTHER" id="PTHR30290:SF64">
    <property type="entry name" value="ABC TRANSPORTER PERIPLASMIC BINDING PROTEIN"/>
    <property type="match status" value="1"/>
</dbReference>
<dbReference type="GO" id="GO:1904680">
    <property type="term" value="F:peptide transmembrane transporter activity"/>
    <property type="evidence" value="ECO:0007669"/>
    <property type="project" value="TreeGrafter"/>
</dbReference>
<dbReference type="Proteomes" id="UP000243900">
    <property type="component" value="Unassembled WGS sequence"/>
</dbReference>
<dbReference type="GO" id="GO:0043190">
    <property type="term" value="C:ATP-binding cassette (ABC) transporter complex"/>
    <property type="evidence" value="ECO:0007669"/>
    <property type="project" value="InterPro"/>
</dbReference>
<dbReference type="RefSeq" id="WP_105191092.1">
    <property type="nucleotide sequence ID" value="NZ_PTQZ01000012.1"/>
</dbReference>
<sequence length="624" mass="70296">MSVLLRALTISLLLPLASPLAAAPVTSHALTLRGAPALPAGFSHFDYVNPDAPKGGRLRLDGLGTFDSLNQFINKGIPADGLSRIYDTLTTSSEDEPMTRYGLLAKSIEHDPDDASWVIYRLRPEARFSDGRPVRARDVVFSFDIIRSQGAPAYKAYFADVASVEALDPLTVRFRFRGKDNHELPMIVGELPILPEHYWRKRDFTRGGLDIPVGSGPYVIGSLEPGRRISYRRNPEYWGRDLAVNRGQYNFDEVSYVFYRDSGVAFEGFKAGQFDLRQENKAKTWATEYRFPAVRDGRVVLLEQQHQNPSPMQGFAFNLRRQPLDDRRVREALSQAFDFEWANRALFYGAYRRTHSYFDNSELAARGEPAAAERRLLEPWRKQLPAAVFGPAVMAPVSRGDGYDRDNLLRAQAMLKAAGWHYRDGALRNAAGQAMQLEMLLVQPEFERIVQPLKRNLARLGIRLDIRILDAAQYIERLRQFDFDLTVTGVPASLSPGNELWGYFGSQAADSPGSGNLMGLKSPVVDALIGQITRARTREELVTEVRALDRVLRAEWLMIPQFHIPTYRIARWDRFGLPERPPRHGTGIDAWWWDAARAARLERRSRAAADDGAADTAPASGEPR</sequence>
<evidence type="ECO:0000256" key="3">
    <source>
        <dbReference type="SAM" id="SignalP"/>
    </source>
</evidence>
<dbReference type="InterPro" id="IPR039424">
    <property type="entry name" value="SBP_5"/>
</dbReference>
<feature type="domain" description="Solute-binding protein family 5" evidence="4">
    <location>
        <begin position="102"/>
        <end position="507"/>
    </location>
</feature>
<feature type="region of interest" description="Disordered" evidence="2">
    <location>
        <begin position="604"/>
        <end position="624"/>
    </location>
</feature>
<accession>A0A2P6AUZ8</accession>
<name>A0A2P6AUZ8_9GAMM</name>
<dbReference type="PANTHER" id="PTHR30290">
    <property type="entry name" value="PERIPLASMIC BINDING COMPONENT OF ABC TRANSPORTER"/>
    <property type="match status" value="1"/>
</dbReference>
<evidence type="ECO:0000256" key="1">
    <source>
        <dbReference type="ARBA" id="ARBA00022729"/>
    </source>
</evidence>
<dbReference type="CDD" id="cd08497">
    <property type="entry name" value="MbnE-like"/>
    <property type="match status" value="1"/>
</dbReference>
<dbReference type="Gene3D" id="3.40.190.10">
    <property type="entry name" value="Periplasmic binding protein-like II"/>
    <property type="match status" value="1"/>
</dbReference>
<dbReference type="EMBL" id="PTQZ01000012">
    <property type="protein sequence ID" value="PQA51049.1"/>
    <property type="molecule type" value="Genomic_DNA"/>
</dbReference>
<dbReference type="GO" id="GO:0030288">
    <property type="term" value="C:outer membrane-bounded periplasmic space"/>
    <property type="evidence" value="ECO:0007669"/>
    <property type="project" value="TreeGrafter"/>
</dbReference>
<organism evidence="5 6">
    <name type="scientific">Amnimonas aquatica</name>
    <dbReference type="NCBI Taxonomy" id="2094561"/>
    <lineage>
        <taxon>Bacteria</taxon>
        <taxon>Pseudomonadati</taxon>
        <taxon>Pseudomonadota</taxon>
        <taxon>Gammaproteobacteria</taxon>
        <taxon>Moraxellales</taxon>
        <taxon>Moraxellaceae</taxon>
        <taxon>Amnimonas</taxon>
    </lineage>
</organism>
<evidence type="ECO:0000259" key="4">
    <source>
        <dbReference type="Pfam" id="PF00496"/>
    </source>
</evidence>
<evidence type="ECO:0000256" key="2">
    <source>
        <dbReference type="SAM" id="MobiDB-lite"/>
    </source>
</evidence>
<dbReference type="PIRSF" id="PIRSF002741">
    <property type="entry name" value="MppA"/>
    <property type="match status" value="1"/>
</dbReference>
<feature type="chain" id="PRO_5015132348" description="Solute-binding protein family 5 domain-containing protein" evidence="3">
    <location>
        <begin position="23"/>
        <end position="624"/>
    </location>
</feature>
<dbReference type="OrthoDB" id="9803988at2"/>
<proteinExistence type="predicted"/>
<keyword evidence="6" id="KW-1185">Reference proteome</keyword>
<dbReference type="SUPFAM" id="SSF53850">
    <property type="entry name" value="Periplasmic binding protein-like II"/>
    <property type="match status" value="1"/>
</dbReference>
<dbReference type="Gene3D" id="3.10.105.10">
    <property type="entry name" value="Dipeptide-binding Protein, Domain 3"/>
    <property type="match status" value="1"/>
</dbReference>
<dbReference type="GO" id="GO:0042884">
    <property type="term" value="P:microcin transport"/>
    <property type="evidence" value="ECO:0007669"/>
    <property type="project" value="TreeGrafter"/>
</dbReference>
<protein>
    <recommendedName>
        <fullName evidence="4">Solute-binding protein family 5 domain-containing protein</fullName>
    </recommendedName>
</protein>
<keyword evidence="1 3" id="KW-0732">Signal</keyword>
<evidence type="ECO:0000313" key="6">
    <source>
        <dbReference type="Proteomes" id="UP000243900"/>
    </source>
</evidence>
<dbReference type="GO" id="GO:0015833">
    <property type="term" value="P:peptide transport"/>
    <property type="evidence" value="ECO:0007669"/>
    <property type="project" value="TreeGrafter"/>
</dbReference>
<dbReference type="InterPro" id="IPR000914">
    <property type="entry name" value="SBP_5_dom"/>
</dbReference>
<reference evidence="6" key="1">
    <citation type="submission" date="2018-02" db="EMBL/GenBank/DDBJ databases">
        <title>Genome sequencing of Solimonas sp. HR-BB.</title>
        <authorList>
            <person name="Lee Y."/>
            <person name="Jeon C.O."/>
        </authorList>
    </citation>
    <scope>NUCLEOTIDE SEQUENCE [LARGE SCALE GENOMIC DNA]</scope>
    <source>
        <strain evidence="6">HR-E</strain>
    </source>
</reference>
<gene>
    <name evidence="5" type="ORF">C5O18_01395</name>
</gene>
<evidence type="ECO:0000313" key="5">
    <source>
        <dbReference type="EMBL" id="PQA51049.1"/>
    </source>
</evidence>
<feature type="signal peptide" evidence="3">
    <location>
        <begin position="1"/>
        <end position="22"/>
    </location>
</feature>
<dbReference type="InterPro" id="IPR030678">
    <property type="entry name" value="Peptide/Ni-bd"/>
</dbReference>
<feature type="compositionally biased region" description="Low complexity" evidence="2">
    <location>
        <begin position="610"/>
        <end position="624"/>
    </location>
</feature>
<comment type="caution">
    <text evidence="5">The sequence shown here is derived from an EMBL/GenBank/DDBJ whole genome shotgun (WGS) entry which is preliminary data.</text>
</comment>
<dbReference type="Pfam" id="PF00496">
    <property type="entry name" value="SBP_bac_5"/>
    <property type="match status" value="1"/>
</dbReference>
<dbReference type="AlphaFoldDB" id="A0A2P6AUZ8"/>